<dbReference type="PANTHER" id="PTHR46209">
    <property type="entry name" value="PX DOMAIN-CONTAINING PROTEIN"/>
    <property type="match status" value="1"/>
</dbReference>
<evidence type="ECO:0000313" key="13">
    <source>
        <dbReference type="EMBL" id="KAK7134644.1"/>
    </source>
</evidence>
<dbReference type="InterPro" id="IPR043544">
    <property type="entry name" value="SNX10/11"/>
</dbReference>
<dbReference type="PANTHER" id="PTHR46209:SF1">
    <property type="entry name" value="SORTING NEXIN-11"/>
    <property type="match status" value="1"/>
</dbReference>
<evidence type="ECO:0000256" key="11">
    <source>
        <dbReference type="SAM" id="MobiDB-lite"/>
    </source>
</evidence>
<evidence type="ECO:0000256" key="4">
    <source>
        <dbReference type="ARBA" id="ARBA00022448"/>
    </source>
</evidence>
<evidence type="ECO:0000313" key="14">
    <source>
        <dbReference type="Proteomes" id="UP001364617"/>
    </source>
</evidence>
<accession>A0AAN9CIA5</accession>
<keyword evidence="5" id="KW-0963">Cytoplasm</keyword>
<feature type="compositionally biased region" description="Basic and acidic residues" evidence="11">
    <location>
        <begin position="206"/>
        <end position="218"/>
    </location>
</feature>
<keyword evidence="7" id="KW-0653">Protein transport</keyword>
<keyword evidence="8" id="KW-0446">Lipid-binding</keyword>
<feature type="region of interest" description="Disordered" evidence="11">
    <location>
        <begin position="169"/>
        <end position="218"/>
    </location>
</feature>
<comment type="subcellular location">
    <subcellularLocation>
        <location evidence="2">Cytoplasm</location>
    </subcellularLocation>
    <subcellularLocation>
        <location evidence="10">Endomembrane system</location>
        <topology evidence="10">Peripheral membrane protein</topology>
        <orientation evidence="10">Cytoplasmic side</orientation>
    </subcellularLocation>
    <subcellularLocation>
        <location evidence="1">Endosome</location>
    </subcellularLocation>
</comment>
<feature type="domain" description="PX" evidence="12">
    <location>
        <begin position="10"/>
        <end position="126"/>
    </location>
</feature>
<evidence type="ECO:0000256" key="9">
    <source>
        <dbReference type="ARBA" id="ARBA00023136"/>
    </source>
</evidence>
<dbReference type="Pfam" id="PF00787">
    <property type="entry name" value="PX"/>
    <property type="match status" value="1"/>
</dbReference>
<evidence type="ECO:0000256" key="7">
    <source>
        <dbReference type="ARBA" id="ARBA00022927"/>
    </source>
</evidence>
<dbReference type="InterPro" id="IPR001683">
    <property type="entry name" value="PX_dom"/>
</dbReference>
<evidence type="ECO:0000259" key="12">
    <source>
        <dbReference type="PROSITE" id="PS50195"/>
    </source>
</evidence>
<dbReference type="EMBL" id="JAYKXH010000019">
    <property type="protein sequence ID" value="KAK7134644.1"/>
    <property type="molecule type" value="Genomic_DNA"/>
</dbReference>
<dbReference type="GO" id="GO:0005768">
    <property type="term" value="C:endosome"/>
    <property type="evidence" value="ECO:0007669"/>
    <property type="project" value="UniProtKB-SubCell"/>
</dbReference>
<dbReference type="SUPFAM" id="SSF64268">
    <property type="entry name" value="PX domain"/>
    <property type="match status" value="1"/>
</dbReference>
<dbReference type="AlphaFoldDB" id="A0AAN9CIA5"/>
<protein>
    <recommendedName>
        <fullName evidence="12">PX domain-containing protein</fullName>
    </recommendedName>
</protein>
<keyword evidence="6" id="KW-0967">Endosome</keyword>
<evidence type="ECO:0000256" key="10">
    <source>
        <dbReference type="ARBA" id="ARBA00029433"/>
    </source>
</evidence>
<name>A0AAN9CIA5_9TELE</name>
<dbReference type="GO" id="GO:1901981">
    <property type="term" value="F:phosphatidylinositol phosphate binding"/>
    <property type="evidence" value="ECO:0007669"/>
    <property type="project" value="TreeGrafter"/>
</dbReference>
<proteinExistence type="inferred from homology"/>
<dbReference type="GO" id="GO:0006886">
    <property type="term" value="P:intracellular protein transport"/>
    <property type="evidence" value="ECO:0007669"/>
    <property type="project" value="InterPro"/>
</dbReference>
<dbReference type="CDD" id="cd06898">
    <property type="entry name" value="PX_SNX10"/>
    <property type="match status" value="1"/>
</dbReference>
<organism evidence="13 14">
    <name type="scientific">Phoxinus phoxinus</name>
    <name type="common">Eurasian minnow</name>
    <dbReference type="NCBI Taxonomy" id="58324"/>
    <lineage>
        <taxon>Eukaryota</taxon>
        <taxon>Metazoa</taxon>
        <taxon>Chordata</taxon>
        <taxon>Craniata</taxon>
        <taxon>Vertebrata</taxon>
        <taxon>Euteleostomi</taxon>
        <taxon>Actinopterygii</taxon>
        <taxon>Neopterygii</taxon>
        <taxon>Teleostei</taxon>
        <taxon>Ostariophysi</taxon>
        <taxon>Cypriniformes</taxon>
        <taxon>Leuciscidae</taxon>
        <taxon>Phoxininae</taxon>
        <taxon>Phoxinus</taxon>
    </lineage>
</organism>
<dbReference type="PROSITE" id="PS50195">
    <property type="entry name" value="PX"/>
    <property type="match status" value="1"/>
</dbReference>
<dbReference type="InterPro" id="IPR036871">
    <property type="entry name" value="PX_dom_sf"/>
</dbReference>
<keyword evidence="9" id="KW-0472">Membrane</keyword>
<keyword evidence="14" id="KW-1185">Reference proteome</keyword>
<evidence type="ECO:0000256" key="3">
    <source>
        <dbReference type="ARBA" id="ARBA00010883"/>
    </source>
</evidence>
<keyword evidence="4" id="KW-0813">Transport</keyword>
<feature type="region of interest" description="Disordered" evidence="11">
    <location>
        <begin position="273"/>
        <end position="304"/>
    </location>
</feature>
<comment type="caution">
    <text evidence="13">The sequence shown here is derived from an EMBL/GenBank/DDBJ whole genome shotgun (WGS) entry which is preliminary data.</text>
</comment>
<evidence type="ECO:0000256" key="8">
    <source>
        <dbReference type="ARBA" id="ARBA00023121"/>
    </source>
</evidence>
<dbReference type="SMART" id="SM00312">
    <property type="entry name" value="PX"/>
    <property type="match status" value="1"/>
</dbReference>
<evidence type="ECO:0000256" key="5">
    <source>
        <dbReference type="ARBA" id="ARBA00022490"/>
    </source>
</evidence>
<reference evidence="13 14" key="1">
    <citation type="submission" date="2024-02" db="EMBL/GenBank/DDBJ databases">
        <title>Chromosome-level genome assembly of the Eurasian Minnow (Phoxinus phoxinus).</title>
        <authorList>
            <person name="Oriowo T.O."/>
            <person name="Martin S."/>
            <person name="Stange M."/>
            <person name="Chrysostomakis Y."/>
            <person name="Brown T."/>
            <person name="Winkler S."/>
            <person name="Kukowka S."/>
            <person name="Myers E.W."/>
            <person name="Bohne A."/>
        </authorList>
    </citation>
    <scope>NUCLEOTIDE SEQUENCE [LARGE SCALE GENOMIC DNA]</scope>
    <source>
        <strain evidence="13">ZFMK-TIS-60720</strain>
        <tissue evidence="13">Whole Organism</tissue>
    </source>
</reference>
<dbReference type="GO" id="GO:0016050">
    <property type="term" value="P:vesicle organization"/>
    <property type="evidence" value="ECO:0007669"/>
    <property type="project" value="TreeGrafter"/>
</dbReference>
<dbReference type="Gene3D" id="3.30.1520.10">
    <property type="entry name" value="Phox-like domain"/>
    <property type="match status" value="1"/>
</dbReference>
<evidence type="ECO:0000256" key="6">
    <source>
        <dbReference type="ARBA" id="ARBA00022753"/>
    </source>
</evidence>
<dbReference type="Proteomes" id="UP001364617">
    <property type="component" value="Unassembled WGS sequence"/>
</dbReference>
<gene>
    <name evidence="13" type="ORF">R3I93_017924</name>
</gene>
<sequence>MIKNQEQDEFLAVRVQDPRVQNEGSWNSFVDFKIFLHTNSKAFTAKTSCVRRRYSEFVWLKKKLQKNAGLVPVPDLPKKSFFSFITDDFIERRRKGLQSFLDKVLHMTVCLSDSQLHLFLQTQLPVKHIDDCVQGHTPYTVTEAILNYASSNLGWAQEEGAGAQELWPTPVPYESVESPAPHLPSLQSPGATFSGPPNELTDISDSESRLSDADQTAHDPKQVIDHEQLPQEGENCIKLVVEIHPNLVGSVETEGGNIGSKEVTKDLQRYDCEYPAPQTDGHLEDEPLQGDTSNEEDLDQETSVGEDVVDITSVDGVIEERTLGDINEAKKGGQDAGLEQDSIVRQTPEEDLYEEDPRVRIHHNEVTLDLSAVKEDNAEHHREEVLESAATTVDVAHHDACEENIPETKDHDKAEFTEDHTIQENGVSDEDYSEDAAVQEEAVNANEEHIDEVNKLNAKCHQPGSGILILEGIEEAVSTQTAPVTEAVSNLDANTADVNKLVLQAIEIDSMQCQETDSHIISTTHQPDTN</sequence>
<comment type="similarity">
    <text evidence="3">Belongs to the sorting nexin family.</text>
</comment>
<evidence type="ECO:0000256" key="1">
    <source>
        <dbReference type="ARBA" id="ARBA00004177"/>
    </source>
</evidence>
<evidence type="ECO:0000256" key="2">
    <source>
        <dbReference type="ARBA" id="ARBA00004496"/>
    </source>
</evidence>